<keyword evidence="3" id="KW-1185">Reference proteome</keyword>
<dbReference type="RefSeq" id="XP_073554450.1">
    <property type="nucleotide sequence ID" value="XM_073707110.1"/>
</dbReference>
<evidence type="ECO:0000313" key="3">
    <source>
        <dbReference type="Proteomes" id="UP001642720"/>
    </source>
</evidence>
<organism evidence="2 3">
    <name type="scientific">Trichoderma ghanense</name>
    <dbReference type="NCBI Taxonomy" id="65468"/>
    <lineage>
        <taxon>Eukaryota</taxon>
        <taxon>Fungi</taxon>
        <taxon>Dikarya</taxon>
        <taxon>Ascomycota</taxon>
        <taxon>Pezizomycotina</taxon>
        <taxon>Sordariomycetes</taxon>
        <taxon>Hypocreomycetidae</taxon>
        <taxon>Hypocreales</taxon>
        <taxon>Hypocreaceae</taxon>
        <taxon>Trichoderma</taxon>
    </lineage>
</organism>
<name>A0ABY2GRC6_9HYPO</name>
<feature type="region of interest" description="Disordered" evidence="1">
    <location>
        <begin position="178"/>
        <end position="206"/>
    </location>
</feature>
<proteinExistence type="predicted"/>
<feature type="compositionally biased region" description="Basic and acidic residues" evidence="1">
    <location>
        <begin position="185"/>
        <end position="194"/>
    </location>
</feature>
<evidence type="ECO:0008006" key="4">
    <source>
        <dbReference type="Google" id="ProtNLM"/>
    </source>
</evidence>
<dbReference type="EMBL" id="PPTA01000022">
    <property type="protein sequence ID" value="TFA98248.1"/>
    <property type="molecule type" value="Genomic_DNA"/>
</dbReference>
<accession>A0ABY2GRC6</accession>
<protein>
    <recommendedName>
        <fullName evidence="4">SSCRP protein</fullName>
    </recommendedName>
</protein>
<sequence length="206" mass="22325">MVAAAASSQFAAQPVDAQTSVLLIEFGDVPQMASSAANPTAARTVQRTHPPSPASKLMPCFDPLVRRGWRCMACMAWEGRRAKDETGSAQSCGCCMSATSHVFPAAYLPSGSASSGTSGLTLARYRSTTSCLLLYVSSLLRSHLVSDGGSAWNPPLGRTNWMVAPWRRRLACVCRRRNRGRRGKKQEDEKKDEEAQQGQKSCERNG</sequence>
<gene>
    <name evidence="2" type="ORF">CCMA1212_010055</name>
</gene>
<evidence type="ECO:0000313" key="2">
    <source>
        <dbReference type="EMBL" id="TFA98248.1"/>
    </source>
</evidence>
<comment type="caution">
    <text evidence="2">The sequence shown here is derived from an EMBL/GenBank/DDBJ whole genome shotgun (WGS) entry which is preliminary data.</text>
</comment>
<dbReference type="GeneID" id="300581560"/>
<reference evidence="2 3" key="1">
    <citation type="submission" date="2018-01" db="EMBL/GenBank/DDBJ databases">
        <title>Genome characterization of the sugarcane-associated fungus Trichoderma ghanense CCMA-1212 and their application in lignocelulose bioconversion.</title>
        <authorList>
            <person name="Steindorff A.S."/>
            <person name="Mendes T.D."/>
            <person name="Vilela E.S.D."/>
            <person name="Rodrigues D.S."/>
            <person name="Formighieri E.F."/>
            <person name="Melo I.S."/>
            <person name="Favaro L.C.L."/>
        </authorList>
    </citation>
    <scope>NUCLEOTIDE SEQUENCE [LARGE SCALE GENOMIC DNA]</scope>
    <source>
        <strain evidence="2 3">CCMA-1212</strain>
    </source>
</reference>
<evidence type="ECO:0000256" key="1">
    <source>
        <dbReference type="SAM" id="MobiDB-lite"/>
    </source>
</evidence>
<dbReference type="Proteomes" id="UP001642720">
    <property type="component" value="Unassembled WGS sequence"/>
</dbReference>